<organism evidence="4 5">
    <name type="scientific">Candidatus Corynebacterium gallistercoris</name>
    <dbReference type="NCBI Taxonomy" id="2838530"/>
    <lineage>
        <taxon>Bacteria</taxon>
        <taxon>Bacillati</taxon>
        <taxon>Actinomycetota</taxon>
        <taxon>Actinomycetes</taxon>
        <taxon>Mycobacteriales</taxon>
        <taxon>Corynebacteriaceae</taxon>
        <taxon>Corynebacterium</taxon>
    </lineage>
</organism>
<comment type="caution">
    <text evidence="4">The sequence shown here is derived from an EMBL/GenBank/DDBJ whole genome shotgun (WGS) entry which is preliminary data.</text>
</comment>
<feature type="region of interest" description="Disordered" evidence="1">
    <location>
        <begin position="30"/>
        <end position="78"/>
    </location>
</feature>
<dbReference type="PANTHER" id="PTHR24094">
    <property type="entry name" value="SECRETED PROTEIN"/>
    <property type="match status" value="1"/>
</dbReference>
<keyword evidence="4" id="KW-0255">Endonuclease</keyword>
<evidence type="ECO:0000313" key="4">
    <source>
        <dbReference type="EMBL" id="HIW95600.1"/>
    </source>
</evidence>
<dbReference type="AlphaFoldDB" id="A0A9D1RY05"/>
<reference evidence="4" key="2">
    <citation type="submission" date="2021-04" db="EMBL/GenBank/DDBJ databases">
        <authorList>
            <person name="Gilroy R."/>
        </authorList>
    </citation>
    <scope>NUCLEOTIDE SEQUENCE</scope>
    <source>
        <strain evidence="4">4376</strain>
    </source>
</reference>
<keyword evidence="2" id="KW-0732">Signal</keyword>
<feature type="compositionally biased region" description="Pro residues" evidence="1">
    <location>
        <begin position="49"/>
        <end position="72"/>
    </location>
</feature>
<dbReference type="Proteomes" id="UP000824189">
    <property type="component" value="Unassembled WGS sequence"/>
</dbReference>
<gene>
    <name evidence="4" type="ORF">H9867_03820</name>
</gene>
<proteinExistence type="predicted"/>
<name>A0A9D1RY05_9CORY</name>
<feature type="signal peptide" evidence="2">
    <location>
        <begin position="1"/>
        <end position="23"/>
    </location>
</feature>
<protein>
    <submittedName>
        <fullName evidence="4">HNH endonuclease family protein</fullName>
    </submittedName>
</protein>
<feature type="compositionally biased region" description="Low complexity" evidence="1">
    <location>
        <begin position="34"/>
        <end position="48"/>
    </location>
</feature>
<evidence type="ECO:0000313" key="5">
    <source>
        <dbReference type="Proteomes" id="UP000824189"/>
    </source>
</evidence>
<evidence type="ECO:0000256" key="2">
    <source>
        <dbReference type="SAM" id="SignalP"/>
    </source>
</evidence>
<reference evidence="4" key="1">
    <citation type="journal article" date="2021" name="PeerJ">
        <title>Extensive microbial diversity within the chicken gut microbiome revealed by metagenomics and culture.</title>
        <authorList>
            <person name="Gilroy R."/>
            <person name="Ravi A."/>
            <person name="Getino M."/>
            <person name="Pursley I."/>
            <person name="Horton D.L."/>
            <person name="Alikhan N.F."/>
            <person name="Baker D."/>
            <person name="Gharbi K."/>
            <person name="Hall N."/>
            <person name="Watson M."/>
            <person name="Adriaenssens E.M."/>
            <person name="Foster-Nyarko E."/>
            <person name="Jarju S."/>
            <person name="Secka A."/>
            <person name="Antonio M."/>
            <person name="Oren A."/>
            <person name="Chaudhuri R.R."/>
            <person name="La Ragione R."/>
            <person name="Hildebrand F."/>
            <person name="Pallen M.J."/>
        </authorList>
    </citation>
    <scope>NUCLEOTIDE SEQUENCE</scope>
    <source>
        <strain evidence="4">4376</strain>
    </source>
</reference>
<keyword evidence="4" id="KW-0378">Hydrolase</keyword>
<feature type="domain" description="GmrSD restriction endonucleases C-terminal" evidence="3">
    <location>
        <begin position="139"/>
        <end position="255"/>
    </location>
</feature>
<dbReference type="PROSITE" id="PS51257">
    <property type="entry name" value="PROKAR_LIPOPROTEIN"/>
    <property type="match status" value="1"/>
</dbReference>
<dbReference type="GO" id="GO:0004519">
    <property type="term" value="F:endonuclease activity"/>
    <property type="evidence" value="ECO:0007669"/>
    <property type="project" value="UniProtKB-KW"/>
</dbReference>
<dbReference type="EMBL" id="DXFZ01000044">
    <property type="protein sequence ID" value="HIW95600.1"/>
    <property type="molecule type" value="Genomic_DNA"/>
</dbReference>
<dbReference type="Pfam" id="PF07510">
    <property type="entry name" value="GmrSD_C"/>
    <property type="match status" value="1"/>
</dbReference>
<keyword evidence="4" id="KW-0540">Nuclease</keyword>
<evidence type="ECO:0000259" key="3">
    <source>
        <dbReference type="Pfam" id="PF07510"/>
    </source>
</evidence>
<dbReference type="PANTHER" id="PTHR24094:SF15">
    <property type="entry name" value="AMP-DEPENDENT SYNTHETASE_LIGASE DOMAIN-CONTAINING PROTEIN-RELATED"/>
    <property type="match status" value="1"/>
</dbReference>
<sequence>MQKAYSFLIAWLAALLAGVLALAGCAAPQDSARETTSSSSAEPATSAAPSPPEPTAPPESIVPPEPPAPEPPAEASAPAANPALALLDTLEVKGRAPKTGYARDQFGQRWKDVDRNGCDQRNDVLARDMVEFDAPKGCKVLSGVLMDPYSGQRIDFVRGQDTSRAVQIDHVVALADAWQKGAQQLSPEEREQFANDPLNLLAVDGPLNQQKGAGDAATWLPPNREFRCQYVTIQTEVKAKYRLWVTEAEKQAIAGVLAGC</sequence>
<feature type="chain" id="PRO_5038868188" evidence="2">
    <location>
        <begin position="24"/>
        <end position="260"/>
    </location>
</feature>
<accession>A0A9D1RY05</accession>
<evidence type="ECO:0000256" key="1">
    <source>
        <dbReference type="SAM" id="MobiDB-lite"/>
    </source>
</evidence>
<dbReference type="InterPro" id="IPR011089">
    <property type="entry name" value="GmrSD_C"/>
</dbReference>